<dbReference type="InterPro" id="IPR017920">
    <property type="entry name" value="COMM"/>
</dbReference>
<feature type="domain" description="COMM" evidence="1">
    <location>
        <begin position="123"/>
        <end position="232"/>
    </location>
</feature>
<protein>
    <submittedName>
        <fullName evidence="2">SFRICE_026769</fullName>
    </submittedName>
</protein>
<sequence length="240" mass="27341">MIIFLSELQKEHLSLLNQHSVQVLIDFCKLALDFLNNGANQKKYSIAAEKLDVSLTVVQNLVHALVYLIVEACRLNLTDADLKSSLAIAGFSAEQQEVLVKLYNTKKTELSDALNLLQQKDPSYQDMSWRFEIQVASRNCEQEIKPMIAMDFMTMKPKNFGQFGDHNERIEYEKEDGKSLNNKQVNSSIQDAKAASHCQNTVNHILLQCDLPNLLHLTNKLEQALKESKSQHVRKVQRSI</sequence>
<reference evidence="2" key="1">
    <citation type="submission" date="2016-07" db="EMBL/GenBank/DDBJ databases">
        <authorList>
            <person name="Bretaudeau A."/>
        </authorList>
    </citation>
    <scope>NUCLEOTIDE SEQUENCE</scope>
    <source>
        <strain evidence="2">Rice</strain>
        <tissue evidence="2">Whole body</tissue>
    </source>
</reference>
<gene>
    <name evidence="2" type="ORF">SFRICE_026769</name>
</gene>
<accession>A0A2H1WXJ9</accession>
<dbReference type="Pfam" id="PF07258">
    <property type="entry name" value="COMM_domain"/>
    <property type="match status" value="1"/>
</dbReference>
<dbReference type="PANTHER" id="PTHR15857">
    <property type="entry name" value="COMM DOMAIN CONTAINING PROTEIN 2"/>
    <property type="match status" value="1"/>
</dbReference>
<evidence type="ECO:0000259" key="1">
    <source>
        <dbReference type="PROSITE" id="PS51269"/>
    </source>
</evidence>
<dbReference type="AlphaFoldDB" id="A0A2H1WXJ9"/>
<organism evidence="2">
    <name type="scientific">Spodoptera frugiperda</name>
    <name type="common">Fall armyworm</name>
    <dbReference type="NCBI Taxonomy" id="7108"/>
    <lineage>
        <taxon>Eukaryota</taxon>
        <taxon>Metazoa</taxon>
        <taxon>Ecdysozoa</taxon>
        <taxon>Arthropoda</taxon>
        <taxon>Hexapoda</taxon>
        <taxon>Insecta</taxon>
        <taxon>Pterygota</taxon>
        <taxon>Neoptera</taxon>
        <taxon>Endopterygota</taxon>
        <taxon>Lepidoptera</taxon>
        <taxon>Glossata</taxon>
        <taxon>Ditrysia</taxon>
        <taxon>Noctuoidea</taxon>
        <taxon>Noctuidae</taxon>
        <taxon>Amphipyrinae</taxon>
        <taxon>Spodoptera</taxon>
    </lineage>
</organism>
<proteinExistence type="predicted"/>
<name>A0A2H1WXJ9_SPOFR</name>
<dbReference type="Pfam" id="PF21672">
    <property type="entry name" value="COMM_HN"/>
    <property type="match status" value="1"/>
</dbReference>
<dbReference type="InterPro" id="IPR037354">
    <property type="entry name" value="Commd2"/>
</dbReference>
<evidence type="ECO:0000313" key="2">
    <source>
        <dbReference type="EMBL" id="SOQ57790.1"/>
    </source>
</evidence>
<dbReference type="PANTHER" id="PTHR15857:SF0">
    <property type="entry name" value="COMM DOMAIN-CONTAINING PROTEIN 2"/>
    <property type="match status" value="1"/>
</dbReference>
<dbReference type="PROSITE" id="PS51269">
    <property type="entry name" value="COMM"/>
    <property type="match status" value="1"/>
</dbReference>
<dbReference type="EMBL" id="ODYU01011826">
    <property type="protein sequence ID" value="SOQ57790.1"/>
    <property type="molecule type" value="Genomic_DNA"/>
</dbReference>